<evidence type="ECO:0000313" key="1">
    <source>
        <dbReference type="EMBL" id="MBW87815.1"/>
    </source>
</evidence>
<protein>
    <submittedName>
        <fullName evidence="1">Uncharacterized protein</fullName>
    </submittedName>
</protein>
<organism evidence="1">
    <name type="scientific">Rhizophora mucronata</name>
    <name type="common">Asiatic mangrove</name>
    <dbReference type="NCBI Taxonomy" id="61149"/>
    <lineage>
        <taxon>Eukaryota</taxon>
        <taxon>Viridiplantae</taxon>
        <taxon>Streptophyta</taxon>
        <taxon>Embryophyta</taxon>
        <taxon>Tracheophyta</taxon>
        <taxon>Spermatophyta</taxon>
        <taxon>Magnoliopsida</taxon>
        <taxon>eudicotyledons</taxon>
        <taxon>Gunneridae</taxon>
        <taxon>Pentapetalae</taxon>
        <taxon>rosids</taxon>
        <taxon>fabids</taxon>
        <taxon>Malpighiales</taxon>
        <taxon>Rhizophoraceae</taxon>
        <taxon>Rhizophora</taxon>
    </lineage>
</organism>
<dbReference type="AlphaFoldDB" id="A0A2P2J2Z8"/>
<name>A0A2P2J2Z8_RHIMU</name>
<accession>A0A2P2J2Z8</accession>
<proteinExistence type="predicted"/>
<dbReference type="EMBL" id="GGEC01007332">
    <property type="protein sequence ID" value="MBW87815.1"/>
    <property type="molecule type" value="Transcribed_RNA"/>
</dbReference>
<sequence>MTRTHDLPVMKEKPHCATSTDWEIRSICSQCLHSLVI</sequence>
<reference evidence="1" key="1">
    <citation type="submission" date="2018-02" db="EMBL/GenBank/DDBJ databases">
        <title>Rhizophora mucronata_Transcriptome.</title>
        <authorList>
            <person name="Meera S.P."/>
            <person name="Sreeshan A."/>
            <person name="Augustine A."/>
        </authorList>
    </citation>
    <scope>NUCLEOTIDE SEQUENCE</scope>
    <source>
        <tissue evidence="1">Leaf</tissue>
    </source>
</reference>